<evidence type="ECO:0000313" key="13">
    <source>
        <dbReference type="Proteomes" id="UP001281731"/>
    </source>
</evidence>
<evidence type="ECO:0000256" key="10">
    <source>
        <dbReference type="RuleBase" id="RU004340"/>
    </source>
</evidence>
<feature type="transmembrane region" description="Helical" evidence="10">
    <location>
        <begin position="87"/>
        <end position="114"/>
    </location>
</feature>
<evidence type="ECO:0000256" key="5">
    <source>
        <dbReference type="ARBA" id="ARBA00023136"/>
    </source>
</evidence>
<keyword evidence="6" id="KW-0813">Transport</keyword>
<dbReference type="AlphaFoldDB" id="A0AAW9HYN2"/>
<evidence type="ECO:0000313" key="12">
    <source>
        <dbReference type="EMBL" id="MDY5155119.1"/>
    </source>
</evidence>
<comment type="function">
    <text evidence="9">Fluoride-specific ion channel. Important for reducing fluoride concentration in the cell, thus reducing its toxicity.</text>
</comment>
<keyword evidence="6" id="KW-0406">Ion transport</keyword>
<keyword evidence="5 10" id="KW-0472">Membrane</keyword>
<dbReference type="Proteomes" id="UP001281731">
    <property type="component" value="Unassembled WGS sequence"/>
</dbReference>
<comment type="similarity">
    <text evidence="7 10">Belongs to the fluoride channel Fluc/FEX (TC 1.A.43) family.</text>
</comment>
<accession>A0AAW9HYN2</accession>
<evidence type="ECO:0000256" key="4">
    <source>
        <dbReference type="ARBA" id="ARBA00022989"/>
    </source>
</evidence>
<dbReference type="RefSeq" id="WP_320756552.1">
    <property type="nucleotide sequence ID" value="NZ_JAWNGC010000005.1"/>
</dbReference>
<evidence type="ECO:0000256" key="7">
    <source>
        <dbReference type="ARBA" id="ARBA00035120"/>
    </source>
</evidence>
<evidence type="ECO:0000256" key="6">
    <source>
        <dbReference type="ARBA" id="ARBA00023303"/>
    </source>
</evidence>
<keyword evidence="3 10" id="KW-0812">Transmembrane</keyword>
<keyword evidence="6" id="KW-0407">Ion channel</keyword>
<comment type="catalytic activity">
    <reaction evidence="8">
        <text>fluoride(in) = fluoride(out)</text>
        <dbReference type="Rhea" id="RHEA:76159"/>
        <dbReference type="ChEBI" id="CHEBI:17051"/>
    </reaction>
    <physiologicalReaction direction="left-to-right" evidence="8">
        <dbReference type="Rhea" id="RHEA:76160"/>
    </physiologicalReaction>
</comment>
<feature type="transmembrane region" description="Helical" evidence="10">
    <location>
        <begin position="41"/>
        <end position="67"/>
    </location>
</feature>
<evidence type="ECO:0000256" key="9">
    <source>
        <dbReference type="ARBA" id="ARBA00049940"/>
    </source>
</evidence>
<comment type="caution">
    <text evidence="12">The sequence shown here is derived from an EMBL/GenBank/DDBJ whole genome shotgun (WGS) entry which is preliminary data.</text>
</comment>
<dbReference type="EMBL" id="JAWNGC010000005">
    <property type="protein sequence ID" value="MDY5155119.1"/>
    <property type="molecule type" value="Genomic_DNA"/>
</dbReference>
<sequence>MDSVNSSNTLLSNSPNNGSDSARSGTLCDHAPLPLYRDPGALFWVFWGGALGTFLRVSFTWISQFLFAQNYYFPEYISDPGQPLTPTMVGLYATFIVNIVGAFLLGLLNGALCFRDTTRISCKHFANKTQERAYSYSNYRLFFGTGMCGGFTTYSTLMWGSWVELNGLTLTDPPYSNVNISLIYGVLTLTVGVTSAWLGTLLGTRHSSGSKPSKESESAHGTVHESAPESPHNLLGTQQLANAPGTHQVENPPISDSFHNRDNSEGANS</sequence>
<feature type="region of interest" description="Disordered" evidence="11">
    <location>
        <begin position="205"/>
        <end position="269"/>
    </location>
</feature>
<dbReference type="Pfam" id="PF02537">
    <property type="entry name" value="CRCB"/>
    <property type="match status" value="1"/>
</dbReference>
<evidence type="ECO:0000256" key="1">
    <source>
        <dbReference type="ARBA" id="ARBA00004651"/>
    </source>
</evidence>
<dbReference type="InterPro" id="IPR003691">
    <property type="entry name" value="FluC"/>
</dbReference>
<gene>
    <name evidence="12" type="ORF">R6G80_05190</name>
</gene>
<evidence type="ECO:0000256" key="2">
    <source>
        <dbReference type="ARBA" id="ARBA00022475"/>
    </source>
</evidence>
<keyword evidence="2 10" id="KW-1003">Cell membrane</keyword>
<organism evidence="12 13">
    <name type="scientific">Actinotignum urinale</name>
    <dbReference type="NCBI Taxonomy" id="190146"/>
    <lineage>
        <taxon>Bacteria</taxon>
        <taxon>Bacillati</taxon>
        <taxon>Actinomycetota</taxon>
        <taxon>Actinomycetes</taxon>
        <taxon>Actinomycetales</taxon>
        <taxon>Actinomycetaceae</taxon>
        <taxon>Actinotignum</taxon>
    </lineage>
</organism>
<evidence type="ECO:0000256" key="8">
    <source>
        <dbReference type="ARBA" id="ARBA00035585"/>
    </source>
</evidence>
<evidence type="ECO:0000256" key="3">
    <source>
        <dbReference type="ARBA" id="ARBA00022692"/>
    </source>
</evidence>
<evidence type="ECO:0000256" key="11">
    <source>
        <dbReference type="SAM" id="MobiDB-lite"/>
    </source>
</evidence>
<feature type="region of interest" description="Disordered" evidence="11">
    <location>
        <begin position="1"/>
        <end position="23"/>
    </location>
</feature>
<name>A0AAW9HYN2_9ACTO</name>
<feature type="compositionally biased region" description="Basic and acidic residues" evidence="11">
    <location>
        <begin position="258"/>
        <end position="269"/>
    </location>
</feature>
<feature type="transmembrane region" description="Helical" evidence="10">
    <location>
        <begin position="182"/>
        <end position="204"/>
    </location>
</feature>
<reference evidence="12" key="1">
    <citation type="submission" date="2023-10" db="EMBL/GenBank/DDBJ databases">
        <title>Whole Genome based description of the genera Actinobaculum and Actinotignum reveals a complex phylogenetic relationship within the species included in the genus Actinotignum.</title>
        <authorList>
            <person name="Jensen C.S."/>
            <person name="Dargis R."/>
            <person name="Kemp M."/>
            <person name="Christensen J.J."/>
        </authorList>
    </citation>
    <scope>NUCLEOTIDE SEQUENCE</scope>
    <source>
        <strain evidence="12">SLA_B511</strain>
    </source>
</reference>
<dbReference type="GO" id="GO:0034220">
    <property type="term" value="P:monoatomic ion transmembrane transport"/>
    <property type="evidence" value="ECO:0007669"/>
    <property type="project" value="UniProtKB-KW"/>
</dbReference>
<dbReference type="GO" id="GO:0005886">
    <property type="term" value="C:plasma membrane"/>
    <property type="evidence" value="ECO:0007669"/>
    <property type="project" value="UniProtKB-SubCell"/>
</dbReference>
<feature type="transmembrane region" description="Helical" evidence="10">
    <location>
        <begin position="141"/>
        <end position="162"/>
    </location>
</feature>
<comment type="subcellular location">
    <subcellularLocation>
        <location evidence="1">Cell membrane</location>
        <topology evidence="1">Multi-pass membrane protein</topology>
    </subcellularLocation>
</comment>
<protein>
    <recommendedName>
        <fullName evidence="10">Fluoride-specific ion channel</fullName>
    </recommendedName>
</protein>
<feature type="compositionally biased region" description="Basic and acidic residues" evidence="11">
    <location>
        <begin position="212"/>
        <end position="227"/>
    </location>
</feature>
<proteinExistence type="inferred from homology"/>
<feature type="compositionally biased region" description="Low complexity" evidence="11">
    <location>
        <begin position="1"/>
        <end position="19"/>
    </location>
</feature>
<keyword evidence="4 10" id="KW-1133">Transmembrane helix</keyword>